<feature type="transmembrane region" description="Helical" evidence="2">
    <location>
        <begin position="7"/>
        <end position="32"/>
    </location>
</feature>
<proteinExistence type="inferred from homology"/>
<dbReference type="InterPro" id="IPR003425">
    <property type="entry name" value="CCB3/YggT"/>
</dbReference>
<dbReference type="RefSeq" id="WP_214169558.1">
    <property type="nucleotide sequence ID" value="NZ_JAHCVJ010000001.1"/>
</dbReference>
<dbReference type="Pfam" id="PF02325">
    <property type="entry name" value="CCB3_YggT"/>
    <property type="match status" value="1"/>
</dbReference>
<dbReference type="Proteomes" id="UP000811899">
    <property type="component" value="Unassembled WGS sequence"/>
</dbReference>
<dbReference type="EMBL" id="JAHCVJ010000001">
    <property type="protein sequence ID" value="MBT0662759.1"/>
    <property type="molecule type" value="Genomic_DNA"/>
</dbReference>
<accession>A0AAW4KWS3</accession>
<evidence type="ECO:0000256" key="1">
    <source>
        <dbReference type="ARBA" id="ARBA00010894"/>
    </source>
</evidence>
<reference evidence="3 4" key="1">
    <citation type="submission" date="2021-05" db="EMBL/GenBank/DDBJ databases">
        <title>The draft genome of Geobacter pelophilus DSM 12255.</title>
        <authorList>
            <person name="Xu Z."/>
            <person name="Masuda Y."/>
            <person name="Itoh H."/>
            <person name="Senoo K."/>
        </authorList>
    </citation>
    <scope>NUCLEOTIDE SEQUENCE [LARGE SCALE GENOMIC DNA]</scope>
    <source>
        <strain evidence="3 4">DSM 12255</strain>
    </source>
</reference>
<keyword evidence="2" id="KW-0812">Transmembrane</keyword>
<sequence length="103" mass="11662">MFIIANFLKAVASIADTVLTIYMYILIARAILSWVNPDPYNPIVNFLYRATEPVLQRVRRVLPNTGGLDLSPLMILLAIFFIQKFIIASLFELADRMKFGLGV</sequence>
<name>A0AAW4KWS3_9BACT</name>
<organism evidence="3 4">
    <name type="scientific">Geoanaerobacter pelophilus</name>
    <dbReference type="NCBI Taxonomy" id="60036"/>
    <lineage>
        <taxon>Bacteria</taxon>
        <taxon>Pseudomonadati</taxon>
        <taxon>Thermodesulfobacteriota</taxon>
        <taxon>Desulfuromonadia</taxon>
        <taxon>Geobacterales</taxon>
        <taxon>Geobacteraceae</taxon>
        <taxon>Geoanaerobacter</taxon>
    </lineage>
</organism>
<protein>
    <submittedName>
        <fullName evidence="3">YggT family protein</fullName>
    </submittedName>
</protein>
<dbReference type="PANTHER" id="PTHR33219:SF14">
    <property type="entry name" value="PROTEIN COFACTOR ASSEMBLY OF COMPLEX C SUBUNIT B CCB3, CHLOROPLASTIC-RELATED"/>
    <property type="match status" value="1"/>
</dbReference>
<feature type="transmembrane region" description="Helical" evidence="2">
    <location>
        <begin position="70"/>
        <end position="91"/>
    </location>
</feature>
<evidence type="ECO:0000313" key="4">
    <source>
        <dbReference type="Proteomes" id="UP000811899"/>
    </source>
</evidence>
<dbReference type="GO" id="GO:0016020">
    <property type="term" value="C:membrane"/>
    <property type="evidence" value="ECO:0007669"/>
    <property type="project" value="InterPro"/>
</dbReference>
<comment type="caution">
    <text evidence="3">The sequence shown here is derived from an EMBL/GenBank/DDBJ whole genome shotgun (WGS) entry which is preliminary data.</text>
</comment>
<comment type="similarity">
    <text evidence="1">Belongs to the YggT family.</text>
</comment>
<dbReference type="AlphaFoldDB" id="A0AAW4KWS3"/>
<keyword evidence="4" id="KW-1185">Reference proteome</keyword>
<dbReference type="PANTHER" id="PTHR33219">
    <property type="entry name" value="YLMG HOMOLOG PROTEIN 2, CHLOROPLASTIC"/>
    <property type="match status" value="1"/>
</dbReference>
<evidence type="ECO:0000256" key="2">
    <source>
        <dbReference type="SAM" id="Phobius"/>
    </source>
</evidence>
<gene>
    <name evidence="3" type="ORF">KI809_00445</name>
</gene>
<keyword evidence="2" id="KW-0472">Membrane</keyword>
<keyword evidence="2" id="KW-1133">Transmembrane helix</keyword>
<evidence type="ECO:0000313" key="3">
    <source>
        <dbReference type="EMBL" id="MBT0662759.1"/>
    </source>
</evidence>